<comment type="caution">
    <text evidence="2">The sequence shown here is derived from an EMBL/GenBank/DDBJ whole genome shotgun (WGS) entry which is preliminary data.</text>
</comment>
<sequence length="236" mass="26600">MDKLSGLVNYSSSEEEDETDRMQKTWLENEAKTLSKIDEKGSSITENIVANFPTTDRSRNPIKKCQDINAPLLGPHLQPNTIAGPISFESDPNLIQLSPYSKGRAILRNLTMPTSPNYEIPSSPTTPPNQEINLKFNRLLELKARGIHFNEKLESSTALKNPTCMQNLMDLANMDETDQYLTTLPKSYWNPKAFPDHAYVDNLENSRRKISKELDKGRSQRESVDFVPAGIESVTS</sequence>
<feature type="region of interest" description="Disordered" evidence="1">
    <location>
        <begin position="1"/>
        <end position="23"/>
    </location>
</feature>
<feature type="region of interest" description="Disordered" evidence="1">
    <location>
        <begin position="212"/>
        <end position="236"/>
    </location>
</feature>
<dbReference type="PANTHER" id="PTHR13464:SF0">
    <property type="entry name" value="SAP30-BINDING PROTEIN"/>
    <property type="match status" value="1"/>
</dbReference>
<protein>
    <submittedName>
        <fullName evidence="2">BgTH12-05630</fullName>
    </submittedName>
</protein>
<dbReference type="Pfam" id="PF07818">
    <property type="entry name" value="HCNGP"/>
    <property type="match status" value="1"/>
</dbReference>
<organism evidence="2 3">
    <name type="scientific">Blumeria graminis f. sp. triticale</name>
    <dbReference type="NCBI Taxonomy" id="1689686"/>
    <lineage>
        <taxon>Eukaryota</taxon>
        <taxon>Fungi</taxon>
        <taxon>Dikarya</taxon>
        <taxon>Ascomycota</taxon>
        <taxon>Pezizomycotina</taxon>
        <taxon>Leotiomycetes</taxon>
        <taxon>Erysiphales</taxon>
        <taxon>Erysiphaceae</taxon>
        <taxon>Blumeria</taxon>
    </lineage>
</organism>
<dbReference type="GO" id="GO:0005634">
    <property type="term" value="C:nucleus"/>
    <property type="evidence" value="ECO:0007669"/>
    <property type="project" value="TreeGrafter"/>
</dbReference>
<dbReference type="GO" id="GO:0006355">
    <property type="term" value="P:regulation of DNA-templated transcription"/>
    <property type="evidence" value="ECO:0007669"/>
    <property type="project" value="InterPro"/>
</dbReference>
<name>A0A9W4GGE9_BLUGR</name>
<evidence type="ECO:0000313" key="3">
    <source>
        <dbReference type="Proteomes" id="UP000683417"/>
    </source>
</evidence>
<proteinExistence type="predicted"/>
<dbReference type="Proteomes" id="UP000683417">
    <property type="component" value="Unassembled WGS sequence"/>
</dbReference>
<dbReference type="InterPro" id="IPR012479">
    <property type="entry name" value="SAP30BP"/>
</dbReference>
<dbReference type="EMBL" id="CAJHIT010000008">
    <property type="protein sequence ID" value="CAD6503886.1"/>
    <property type="molecule type" value="Genomic_DNA"/>
</dbReference>
<reference evidence="2" key="1">
    <citation type="submission" date="2020-10" db="EMBL/GenBank/DDBJ databases">
        <authorList>
            <person name="Muller C M."/>
        </authorList>
    </citation>
    <scope>NUCLEOTIDE SEQUENCE</scope>
    <source>
        <strain evidence="2">THUN-12</strain>
    </source>
</reference>
<accession>A0A9W4GGE9</accession>
<feature type="compositionally biased region" description="Basic and acidic residues" evidence="1">
    <location>
        <begin position="212"/>
        <end position="224"/>
    </location>
</feature>
<evidence type="ECO:0000313" key="2">
    <source>
        <dbReference type="EMBL" id="CAD6503886.1"/>
    </source>
</evidence>
<evidence type="ECO:0000256" key="1">
    <source>
        <dbReference type="SAM" id="MobiDB-lite"/>
    </source>
</evidence>
<dbReference type="AlphaFoldDB" id="A0A9W4GGE9"/>
<dbReference type="PANTHER" id="PTHR13464">
    <property type="entry name" value="TRANSCRIPTIONAL REGULATOR PROTEIN HCNGP"/>
    <property type="match status" value="1"/>
</dbReference>
<gene>
    <name evidence="2" type="ORF">BGTH12_LOCUS5244</name>
</gene>